<keyword evidence="3 5" id="KW-1133">Transmembrane helix</keyword>
<keyword evidence="6" id="KW-0732">Signal</keyword>
<dbReference type="EMBL" id="ML976618">
    <property type="protein sequence ID" value="KAF1842360.1"/>
    <property type="molecule type" value="Genomic_DNA"/>
</dbReference>
<feature type="signal peptide" evidence="6">
    <location>
        <begin position="1"/>
        <end position="19"/>
    </location>
</feature>
<evidence type="ECO:0008006" key="9">
    <source>
        <dbReference type="Google" id="ProtNLM"/>
    </source>
</evidence>
<dbReference type="OrthoDB" id="3790885at2759"/>
<feature type="transmembrane region" description="Helical" evidence="5">
    <location>
        <begin position="191"/>
        <end position="214"/>
    </location>
</feature>
<name>A0A9P4L585_9PLEO</name>
<keyword evidence="4 5" id="KW-0472">Membrane</keyword>
<dbReference type="PANTHER" id="PTHR15549:SF33">
    <property type="entry name" value="MEMBRANE PROTEIN WSC4, PUTATIVE (AFU_ORTHOLOGUE AFUA_5G09020)-RELATED"/>
    <property type="match status" value="1"/>
</dbReference>
<evidence type="ECO:0000256" key="2">
    <source>
        <dbReference type="ARBA" id="ARBA00022692"/>
    </source>
</evidence>
<evidence type="ECO:0000256" key="4">
    <source>
        <dbReference type="ARBA" id="ARBA00023136"/>
    </source>
</evidence>
<dbReference type="GO" id="GO:0071944">
    <property type="term" value="C:cell periphery"/>
    <property type="evidence" value="ECO:0007669"/>
    <property type="project" value="UniProtKB-ARBA"/>
</dbReference>
<dbReference type="AlphaFoldDB" id="A0A9P4L585"/>
<dbReference type="PANTHER" id="PTHR15549">
    <property type="entry name" value="PAIRED IMMUNOGLOBULIN-LIKE TYPE 2 RECEPTOR"/>
    <property type="match status" value="1"/>
</dbReference>
<evidence type="ECO:0000256" key="5">
    <source>
        <dbReference type="SAM" id="Phobius"/>
    </source>
</evidence>
<evidence type="ECO:0000313" key="7">
    <source>
        <dbReference type="EMBL" id="KAF1842360.1"/>
    </source>
</evidence>
<evidence type="ECO:0000256" key="1">
    <source>
        <dbReference type="ARBA" id="ARBA00004167"/>
    </source>
</evidence>
<protein>
    <recommendedName>
        <fullName evidence="9">Mid2 domain-containing protein</fullName>
    </recommendedName>
</protein>
<gene>
    <name evidence="7" type="ORF">K460DRAFT_346109</name>
</gene>
<reference evidence="7" key="1">
    <citation type="submission" date="2020-01" db="EMBL/GenBank/DDBJ databases">
        <authorList>
            <consortium name="DOE Joint Genome Institute"/>
            <person name="Haridas S."/>
            <person name="Albert R."/>
            <person name="Binder M."/>
            <person name="Bloem J."/>
            <person name="Labutti K."/>
            <person name="Salamov A."/>
            <person name="Andreopoulos B."/>
            <person name="Baker S.E."/>
            <person name="Barry K."/>
            <person name="Bills G."/>
            <person name="Bluhm B.H."/>
            <person name="Cannon C."/>
            <person name="Castanera R."/>
            <person name="Culley D.E."/>
            <person name="Daum C."/>
            <person name="Ezra D."/>
            <person name="Gonzalez J.B."/>
            <person name="Henrissat B."/>
            <person name="Kuo A."/>
            <person name="Liang C."/>
            <person name="Lipzen A."/>
            <person name="Lutzoni F."/>
            <person name="Magnuson J."/>
            <person name="Mondo S."/>
            <person name="Nolan M."/>
            <person name="Ohm R."/>
            <person name="Pangilinan J."/>
            <person name="Park H.-J."/>
            <person name="Ramirez L."/>
            <person name="Alfaro M."/>
            <person name="Sun H."/>
            <person name="Tritt A."/>
            <person name="Yoshinaga Y."/>
            <person name="Zwiers L.-H."/>
            <person name="Turgeon B.G."/>
            <person name="Goodwin S.B."/>
            <person name="Spatafora J.W."/>
            <person name="Crous P.W."/>
            <person name="Grigoriev I.V."/>
        </authorList>
    </citation>
    <scope>NUCLEOTIDE SEQUENCE</scope>
    <source>
        <strain evidence="7">CBS 394.84</strain>
    </source>
</reference>
<dbReference type="GeneID" id="63848545"/>
<accession>A0A9P4L585</accession>
<keyword evidence="2 5" id="KW-0812">Transmembrane</keyword>
<organism evidence="7 8">
    <name type="scientific">Cucurbitaria berberidis CBS 394.84</name>
    <dbReference type="NCBI Taxonomy" id="1168544"/>
    <lineage>
        <taxon>Eukaryota</taxon>
        <taxon>Fungi</taxon>
        <taxon>Dikarya</taxon>
        <taxon>Ascomycota</taxon>
        <taxon>Pezizomycotina</taxon>
        <taxon>Dothideomycetes</taxon>
        <taxon>Pleosporomycetidae</taxon>
        <taxon>Pleosporales</taxon>
        <taxon>Pleosporineae</taxon>
        <taxon>Cucurbitariaceae</taxon>
        <taxon>Cucurbitaria</taxon>
    </lineage>
</organism>
<comment type="subcellular location">
    <subcellularLocation>
        <location evidence="1">Membrane</location>
        <topology evidence="1">Single-pass membrane protein</topology>
    </subcellularLocation>
</comment>
<keyword evidence="8" id="KW-1185">Reference proteome</keyword>
<proteinExistence type="predicted"/>
<dbReference type="InterPro" id="IPR051694">
    <property type="entry name" value="Immunoregulatory_rcpt-like"/>
</dbReference>
<feature type="chain" id="PRO_5040155438" description="Mid2 domain-containing protein" evidence="6">
    <location>
        <begin position="20"/>
        <end position="291"/>
    </location>
</feature>
<evidence type="ECO:0000256" key="3">
    <source>
        <dbReference type="ARBA" id="ARBA00022989"/>
    </source>
</evidence>
<dbReference type="Proteomes" id="UP000800039">
    <property type="component" value="Unassembled WGS sequence"/>
</dbReference>
<dbReference type="GO" id="GO:0016020">
    <property type="term" value="C:membrane"/>
    <property type="evidence" value="ECO:0007669"/>
    <property type="project" value="UniProtKB-SubCell"/>
</dbReference>
<comment type="caution">
    <text evidence="7">The sequence shown here is derived from an EMBL/GenBank/DDBJ whole genome shotgun (WGS) entry which is preliminary data.</text>
</comment>
<evidence type="ECO:0000313" key="8">
    <source>
        <dbReference type="Proteomes" id="UP000800039"/>
    </source>
</evidence>
<evidence type="ECO:0000256" key="6">
    <source>
        <dbReference type="SAM" id="SignalP"/>
    </source>
</evidence>
<dbReference type="RefSeq" id="XP_040784923.1">
    <property type="nucleotide sequence ID" value="XM_040931293.1"/>
</dbReference>
<sequence>MLSFQTLSTVLCLSSTVFATGCYFPDGGVAGADTACNPNALVSACCFDRQACTSDGLCVSDPHEPAKSRIHRGTCTDKAWKSGNCPRSCMGVKNNGAPVYSCNSSSVDSYCCLDNCQCNDKFEVFSFDHSPADVYTVTIIGEMFRPTHTSTTSNSASTASATSANATATASATASTAGVTDSEPKSLNSTALGIGLGVGIPSFAAILVGAFFLWRHKKRATTPSDGTMESPSELDDVQLVPPQTKYAHHTEAEVLSYVPMGELSATQQNLVELPAGESPTLNAPAPVELKG</sequence>